<proteinExistence type="predicted"/>
<dbReference type="EMBL" id="MGEQ01000010">
    <property type="protein sequence ID" value="OGL86245.1"/>
    <property type="molecule type" value="Genomic_DNA"/>
</dbReference>
<evidence type="ECO:0000313" key="1">
    <source>
        <dbReference type="EMBL" id="OGL86245.1"/>
    </source>
</evidence>
<sequence length="74" mass="8626">MSHEQFVKKIAQQNLRLNEQHAGKTIVRLYVDDDANVVIEFLDHTELKIENTGGCCYRNSIKVDDMNFDWNESP</sequence>
<organism evidence="1 2">
    <name type="scientific">Candidatus Uhrbacteria bacterium RIFCSPLOWO2_02_FULL_48_18</name>
    <dbReference type="NCBI Taxonomy" id="1802408"/>
    <lineage>
        <taxon>Bacteria</taxon>
        <taxon>Candidatus Uhriibacteriota</taxon>
    </lineage>
</organism>
<accession>A0A1F7V775</accession>
<comment type="caution">
    <text evidence="1">The sequence shown here is derived from an EMBL/GenBank/DDBJ whole genome shotgun (WGS) entry which is preliminary data.</text>
</comment>
<dbReference type="AlphaFoldDB" id="A0A1F7V775"/>
<protein>
    <submittedName>
        <fullName evidence="1">Uncharacterized protein</fullName>
    </submittedName>
</protein>
<gene>
    <name evidence="1" type="ORF">A3I41_01635</name>
</gene>
<dbReference type="Proteomes" id="UP000176593">
    <property type="component" value="Unassembled WGS sequence"/>
</dbReference>
<reference evidence="1 2" key="1">
    <citation type="journal article" date="2016" name="Nat. Commun.">
        <title>Thousands of microbial genomes shed light on interconnected biogeochemical processes in an aquifer system.</title>
        <authorList>
            <person name="Anantharaman K."/>
            <person name="Brown C.T."/>
            <person name="Hug L.A."/>
            <person name="Sharon I."/>
            <person name="Castelle C.J."/>
            <person name="Probst A.J."/>
            <person name="Thomas B.C."/>
            <person name="Singh A."/>
            <person name="Wilkins M.J."/>
            <person name="Karaoz U."/>
            <person name="Brodie E.L."/>
            <person name="Williams K.H."/>
            <person name="Hubbard S.S."/>
            <person name="Banfield J.F."/>
        </authorList>
    </citation>
    <scope>NUCLEOTIDE SEQUENCE [LARGE SCALE GENOMIC DNA]</scope>
</reference>
<name>A0A1F7V775_9BACT</name>
<evidence type="ECO:0000313" key="2">
    <source>
        <dbReference type="Proteomes" id="UP000176593"/>
    </source>
</evidence>